<feature type="non-terminal residue" evidence="1">
    <location>
        <position position="349"/>
    </location>
</feature>
<dbReference type="AlphaFoldDB" id="A0A0J6SZN8"/>
<organism evidence="1 2">
    <name type="scientific">Methylobacterium aquaticum</name>
    <dbReference type="NCBI Taxonomy" id="270351"/>
    <lineage>
        <taxon>Bacteria</taxon>
        <taxon>Pseudomonadati</taxon>
        <taxon>Pseudomonadota</taxon>
        <taxon>Alphaproteobacteria</taxon>
        <taxon>Hyphomicrobiales</taxon>
        <taxon>Methylobacteriaceae</taxon>
        <taxon>Methylobacterium</taxon>
    </lineage>
</organism>
<sequence length="349" mass="33866">MTLANTAGGTITSANIGIQGSARAAPLSMTNAGTITAPYAGLVAGNVSGALTVGNSGSIVFGRFGLLAGSALGITTVTNSGTLTQTGTPSTDSSATSGLPPAIRANLPGTGTWGVYAVGGVAPLSLLNDAAGRITAGTGLEGRVYGAAQASSFGFTGPFPASNGPLSIENRGTITATADGMVGRAFGSGAVNLTNSGTISVAAGGRGIVARLQSTNDVAVANSGSVSGGDFGVTVNHLSTTGNSSGAAVPSGATLVTNAAGGRIQGNDTAVDVVTYNGAVTIQNAGTIVGGDRGITANNNYNYRDTTLVPSSFTRATSNLTIENLAGATLSATSDQALRANWGSSQNVS</sequence>
<name>A0A0J6SZN8_9HYPH</name>
<dbReference type="Proteomes" id="UP000035929">
    <property type="component" value="Unassembled WGS sequence"/>
</dbReference>
<gene>
    <name evidence="1" type="ORF">VP06_05035</name>
</gene>
<protein>
    <submittedName>
        <fullName evidence="1">Uncharacterized protein</fullName>
    </submittedName>
</protein>
<reference evidence="1 2" key="1">
    <citation type="submission" date="2015-03" db="EMBL/GenBank/DDBJ databases">
        <title>Genome sequencing of Methylobacterium aquaticum DSM16371 type strain.</title>
        <authorList>
            <person name="Chaudhry V."/>
            <person name="Patil P.B."/>
        </authorList>
    </citation>
    <scope>NUCLEOTIDE SEQUENCE [LARGE SCALE GENOMIC DNA]</scope>
    <source>
        <strain evidence="1 2">DSM 16371</strain>
    </source>
</reference>
<accession>A0A0J6SZN8</accession>
<proteinExistence type="predicted"/>
<evidence type="ECO:0000313" key="2">
    <source>
        <dbReference type="Proteomes" id="UP000035929"/>
    </source>
</evidence>
<dbReference type="EMBL" id="LABX01000036">
    <property type="protein sequence ID" value="KMO39062.1"/>
    <property type="molecule type" value="Genomic_DNA"/>
</dbReference>
<comment type="caution">
    <text evidence="1">The sequence shown here is derived from an EMBL/GenBank/DDBJ whole genome shotgun (WGS) entry which is preliminary data.</text>
</comment>
<evidence type="ECO:0000313" key="1">
    <source>
        <dbReference type="EMBL" id="KMO39062.1"/>
    </source>
</evidence>